<organism evidence="3 4">
    <name type="scientific">Perkinsus chesapeaki</name>
    <name type="common">Clam parasite</name>
    <name type="synonym">Perkinsus andrewsi</name>
    <dbReference type="NCBI Taxonomy" id="330153"/>
    <lineage>
        <taxon>Eukaryota</taxon>
        <taxon>Sar</taxon>
        <taxon>Alveolata</taxon>
        <taxon>Perkinsozoa</taxon>
        <taxon>Perkinsea</taxon>
        <taxon>Perkinsida</taxon>
        <taxon>Perkinsidae</taxon>
        <taxon>Perkinsus</taxon>
    </lineage>
</organism>
<dbReference type="GO" id="GO:0008270">
    <property type="term" value="F:zinc ion binding"/>
    <property type="evidence" value="ECO:0007669"/>
    <property type="project" value="UniProtKB-KW"/>
</dbReference>
<dbReference type="UniPathway" id="UPA00143"/>
<comment type="function">
    <text evidence="1">E3 ubiquitin-protein ligase. Component of the ribosome quality control complex (RQC), a ribosome-associated complex that mediates ubiquitination and extraction of incompletely synthesized nascent chains for proteasomal degradation.</text>
</comment>
<dbReference type="GO" id="GO:0043023">
    <property type="term" value="F:ribosomal large subunit binding"/>
    <property type="evidence" value="ECO:0007669"/>
    <property type="project" value="TreeGrafter"/>
</dbReference>
<keyword evidence="1" id="KW-0833">Ubl conjugation pathway</keyword>
<dbReference type="GO" id="GO:1990116">
    <property type="term" value="P:ribosome-associated ubiquitin-dependent protein catabolic process"/>
    <property type="evidence" value="ECO:0007669"/>
    <property type="project" value="UniProtKB-UniRule"/>
</dbReference>
<keyword evidence="1" id="KW-0863">Zinc-finger</keyword>
<comment type="similarity">
    <text evidence="1">Belongs to the LTN1 family.</text>
</comment>
<dbReference type="Proteomes" id="UP000591131">
    <property type="component" value="Unassembled WGS sequence"/>
</dbReference>
<accession>A0A7J6MDA0</accession>
<dbReference type="GO" id="GO:0061630">
    <property type="term" value="F:ubiquitin protein ligase activity"/>
    <property type="evidence" value="ECO:0007669"/>
    <property type="project" value="UniProtKB-UniRule"/>
</dbReference>
<proteinExistence type="inferred from homology"/>
<evidence type="ECO:0000256" key="1">
    <source>
        <dbReference type="RuleBase" id="RU367090"/>
    </source>
</evidence>
<keyword evidence="1" id="KW-0808">Transferase</keyword>
<dbReference type="GO" id="GO:0005829">
    <property type="term" value="C:cytosol"/>
    <property type="evidence" value="ECO:0007669"/>
    <property type="project" value="UniProtKB-UniRule"/>
</dbReference>
<evidence type="ECO:0000259" key="2">
    <source>
        <dbReference type="Pfam" id="PF22958"/>
    </source>
</evidence>
<keyword evidence="1" id="KW-0862">Zinc</keyword>
<keyword evidence="1" id="KW-0479">Metal-binding</keyword>
<dbReference type="GO" id="GO:1990112">
    <property type="term" value="C:RQC complex"/>
    <property type="evidence" value="ECO:0007669"/>
    <property type="project" value="UniProtKB-UniRule"/>
</dbReference>
<protein>
    <recommendedName>
        <fullName evidence="1">E3 ubiquitin-protein ligase listerin</fullName>
        <ecNumber evidence="1">2.3.2.27</ecNumber>
    </recommendedName>
    <alternativeName>
        <fullName evidence="1">RING-type E3 ubiquitin transferase listerin</fullName>
    </alternativeName>
</protein>
<dbReference type="Gene3D" id="1.25.10.10">
    <property type="entry name" value="Leucine-rich Repeat Variant"/>
    <property type="match status" value="1"/>
</dbReference>
<dbReference type="PANTHER" id="PTHR12389:SF0">
    <property type="entry name" value="E3 UBIQUITIN-PROTEIN LIGASE LISTERIN"/>
    <property type="match status" value="1"/>
</dbReference>
<dbReference type="EMBL" id="JAAPAO010000180">
    <property type="protein sequence ID" value="KAF4668981.1"/>
    <property type="molecule type" value="Genomic_DNA"/>
</dbReference>
<dbReference type="InterPro" id="IPR039795">
    <property type="entry name" value="LTN1/Rkr1"/>
</dbReference>
<comment type="caution">
    <text evidence="3">The sequence shown here is derived from an EMBL/GenBank/DDBJ whole genome shotgun (WGS) entry which is preliminary data.</text>
</comment>
<dbReference type="PANTHER" id="PTHR12389">
    <property type="entry name" value="ZINC FINGER PROTEIN 294"/>
    <property type="match status" value="1"/>
</dbReference>
<dbReference type="GO" id="GO:0016567">
    <property type="term" value="P:protein ubiquitination"/>
    <property type="evidence" value="ECO:0007669"/>
    <property type="project" value="UniProtKB-UniPathway"/>
</dbReference>
<feature type="domain" description="E3 ubiquitin-protein ligase listerin N-terminal" evidence="2">
    <location>
        <begin position="37"/>
        <end position="218"/>
    </location>
</feature>
<evidence type="ECO:0000313" key="4">
    <source>
        <dbReference type="Proteomes" id="UP000591131"/>
    </source>
</evidence>
<keyword evidence="4" id="KW-1185">Reference proteome</keyword>
<gene>
    <name evidence="3" type="ORF">FOL47_002800</name>
</gene>
<dbReference type="AlphaFoldDB" id="A0A7J6MDA0"/>
<dbReference type="InterPro" id="IPR016024">
    <property type="entry name" value="ARM-type_fold"/>
</dbReference>
<reference evidence="3 4" key="1">
    <citation type="submission" date="2020-04" db="EMBL/GenBank/DDBJ databases">
        <title>Perkinsus chesapeaki whole genome sequence.</title>
        <authorList>
            <person name="Bogema D.R."/>
        </authorList>
    </citation>
    <scope>NUCLEOTIDE SEQUENCE [LARGE SCALE GENOMIC DNA]</scope>
    <source>
        <strain evidence="3">ATCC PRA-425</strain>
    </source>
</reference>
<dbReference type="InterPro" id="IPR011989">
    <property type="entry name" value="ARM-like"/>
</dbReference>
<comment type="catalytic activity">
    <reaction evidence="1">
        <text>S-ubiquitinyl-[E2 ubiquitin-conjugating enzyme]-L-cysteine + [acceptor protein]-L-lysine = [E2 ubiquitin-conjugating enzyme]-L-cysteine + N(6)-ubiquitinyl-[acceptor protein]-L-lysine.</text>
        <dbReference type="EC" id="2.3.2.27"/>
    </reaction>
</comment>
<dbReference type="OrthoDB" id="420403at2759"/>
<dbReference type="InterPro" id="IPR054476">
    <property type="entry name" value="Ltn1_N"/>
</dbReference>
<dbReference type="EC" id="2.3.2.27" evidence="1"/>
<dbReference type="SUPFAM" id="SSF48371">
    <property type="entry name" value="ARM repeat"/>
    <property type="match status" value="1"/>
</dbReference>
<dbReference type="Pfam" id="PF22958">
    <property type="entry name" value="Ltn1_1st"/>
    <property type="match status" value="1"/>
</dbReference>
<dbReference type="GO" id="GO:0072344">
    <property type="term" value="P:rescue of stalled ribosome"/>
    <property type="evidence" value="ECO:0007669"/>
    <property type="project" value="UniProtKB-UniRule"/>
</dbReference>
<comment type="pathway">
    <text evidence="1">Protein modification; protein ubiquitination.</text>
</comment>
<name>A0A7J6MDA0_PERCH</name>
<comment type="subunit">
    <text evidence="1">Component of the ribosome quality control complex (RQC).</text>
</comment>
<sequence>MAVFLEPSIFEKVRRTTGTGFGRSSAAVIYCGPDPSIGQLFRKFGKKDSLTRIKALEELRSRIESSDEINSSGLASILEPFAAHYKRSALLDPDWRCRAAMHGIVALLVQKLKKEAVAYLPEILPSLYLASLYDTHYEVCRSASAALSLMFPHENKRRMAIFDNFRDPVRKQICWLLSEECTPQELDDIFGAGASKVDARDESEERYDRALCAALTAVPRFSLAYNSKTDVDPAIASLDLTKFSLPPYRSVVRTAALARCLVPLFKDGILRSKIRNELDAQKILNLLSATIGDLTVGRSTADFIQLLAEDSDFCSELEANRKLRQAVCSTVSGGSDTVKAMPSIIAGVNKSEVLLRWSVEELMPSILKALGAPQPAPPPRVIYQVFGDCLGVMASSEEFVASYSNEIAELFMELARHYVYSGIDDALPPPSSTSKIPQVLDRSLSKLPSKLADAILEAAEKEFHVYPRFPQILVRWPRSQCVVKGLYEENLRQERWEEVKALAQMIDSVKVVEDLVVEENLPEGMWGVVYENLEEIEVEKREEVYILISDVLKSRGDFERLIDIRDRTKWPEVTTAYLDDADTDVLVEAVGICAPCQTHYSNGLVSFDSWCEKIAPTGQCENLFTTEEFCTNWGGGDIETARRVRAQVLSRAVSICLSENEEEHSFWLDVIDQIATNDPDSCNISRPTCVKALIEDGLFSSLCKVSDCWAPMASLFGVSWQDLANSSSLNQLHCIGPIKARTLLEQVGPVHDFARHEIIQAVLEVTQALGGRMNSGIEDLIEGAESYEQQEDIFAVLVELVGKDPSADWRSLVALLLGKLRNIGVDGLAESLIANPRLLQIVLKKRRGEITEETRKEILTYWSPKLCSRTRSTATDAARVVEALGEGAEIDADVVERFAHLQENDDQGGVACIWKMEGMAESCEKISQLSVVDDDTVELFMRCGKEGLDLLENAVLRMPCDAQIPEIALDGLETAASSDWVIRLLSGRQGCSEELVKSGCRRLESFEAGDVAINNKSRKLLTDGCLELWLWALHKDPDFLFESDTRSVFQEVISEISAHPMTAPINGELGRKLLKLDLVDDDLLLGWRTLTMLCMRGFEPLDENSSRWLLPQVKSVVGPILIEWEANECKEVSEVESQYTPSIRELLATKEAADGLRTELRITLPQDWPLAKAHVKVPPRFEIDREFYGHSFTTFPPK</sequence>
<evidence type="ECO:0000313" key="3">
    <source>
        <dbReference type="EMBL" id="KAF4668981.1"/>
    </source>
</evidence>